<gene>
    <name evidence="1" type="ORF">BaRGS_00000621</name>
</gene>
<evidence type="ECO:0000313" key="2">
    <source>
        <dbReference type="Proteomes" id="UP001519460"/>
    </source>
</evidence>
<dbReference type="AlphaFoldDB" id="A0ABD0M9F7"/>
<dbReference type="EMBL" id="JACVVK020000002">
    <property type="protein sequence ID" value="KAK7508382.1"/>
    <property type="molecule type" value="Genomic_DNA"/>
</dbReference>
<protein>
    <submittedName>
        <fullName evidence="1">Uncharacterized protein</fullName>
    </submittedName>
</protein>
<dbReference type="Proteomes" id="UP001519460">
    <property type="component" value="Unassembled WGS sequence"/>
</dbReference>
<keyword evidence="2" id="KW-1185">Reference proteome</keyword>
<accession>A0ABD0M9F7</accession>
<organism evidence="1 2">
    <name type="scientific">Batillaria attramentaria</name>
    <dbReference type="NCBI Taxonomy" id="370345"/>
    <lineage>
        <taxon>Eukaryota</taxon>
        <taxon>Metazoa</taxon>
        <taxon>Spiralia</taxon>
        <taxon>Lophotrochozoa</taxon>
        <taxon>Mollusca</taxon>
        <taxon>Gastropoda</taxon>
        <taxon>Caenogastropoda</taxon>
        <taxon>Sorbeoconcha</taxon>
        <taxon>Cerithioidea</taxon>
        <taxon>Batillariidae</taxon>
        <taxon>Batillaria</taxon>
    </lineage>
</organism>
<comment type="caution">
    <text evidence="1">The sequence shown here is derived from an EMBL/GenBank/DDBJ whole genome shotgun (WGS) entry which is preliminary data.</text>
</comment>
<sequence length="97" mass="11127">MTCQQCKNIHTSVCKTNCSAVAEMLETKLRRIRNSYSEFNVRLKIPTPNACPSYAQFLSSYSRMRVTGGILSWPTNRNMIARYLRPNGSCLYVMESH</sequence>
<reference evidence="1 2" key="1">
    <citation type="journal article" date="2023" name="Sci. Data">
        <title>Genome assembly of the Korean intertidal mud-creeper Batillaria attramentaria.</title>
        <authorList>
            <person name="Patra A.K."/>
            <person name="Ho P.T."/>
            <person name="Jun S."/>
            <person name="Lee S.J."/>
            <person name="Kim Y."/>
            <person name="Won Y.J."/>
        </authorList>
    </citation>
    <scope>NUCLEOTIDE SEQUENCE [LARGE SCALE GENOMIC DNA]</scope>
    <source>
        <strain evidence="1">Wonlab-2016</strain>
    </source>
</reference>
<proteinExistence type="predicted"/>
<name>A0ABD0M9F7_9CAEN</name>
<evidence type="ECO:0000313" key="1">
    <source>
        <dbReference type="EMBL" id="KAK7508382.1"/>
    </source>
</evidence>